<dbReference type="GO" id="GO:0016705">
    <property type="term" value="F:oxidoreductase activity, acting on paired donors, with incorporation or reduction of molecular oxygen"/>
    <property type="evidence" value="ECO:0007669"/>
    <property type="project" value="InterPro"/>
</dbReference>
<protein>
    <submittedName>
        <fullName evidence="7">Cytochrome P450</fullName>
    </submittedName>
</protein>
<evidence type="ECO:0000256" key="6">
    <source>
        <dbReference type="SAM" id="Phobius"/>
    </source>
</evidence>
<dbReference type="InterPro" id="IPR001128">
    <property type="entry name" value="Cyt_P450"/>
</dbReference>
<proteinExistence type="inferred from homology"/>
<name>A0AA40ANB2_9PEZI</name>
<evidence type="ECO:0000313" key="7">
    <source>
        <dbReference type="EMBL" id="KAK0719003.1"/>
    </source>
</evidence>
<dbReference type="InterPro" id="IPR036396">
    <property type="entry name" value="Cyt_P450_sf"/>
</dbReference>
<keyword evidence="6" id="KW-0812">Transmembrane</keyword>
<keyword evidence="5" id="KW-0503">Monooxygenase</keyword>
<evidence type="ECO:0000256" key="3">
    <source>
        <dbReference type="ARBA" id="ARBA00022723"/>
    </source>
</evidence>
<dbReference type="Gene3D" id="1.10.630.10">
    <property type="entry name" value="Cytochrome P450"/>
    <property type="match status" value="2"/>
</dbReference>
<keyword evidence="8" id="KW-1185">Reference proteome</keyword>
<dbReference type="GO" id="GO:0005506">
    <property type="term" value="F:iron ion binding"/>
    <property type="evidence" value="ECO:0007669"/>
    <property type="project" value="InterPro"/>
</dbReference>
<keyword evidence="5" id="KW-0560">Oxidoreductase</keyword>
<keyword evidence="2 5" id="KW-0349">Heme</keyword>
<accession>A0AA40ANB2</accession>
<evidence type="ECO:0000256" key="1">
    <source>
        <dbReference type="ARBA" id="ARBA00001971"/>
    </source>
</evidence>
<evidence type="ECO:0000256" key="5">
    <source>
        <dbReference type="RuleBase" id="RU000461"/>
    </source>
</evidence>
<dbReference type="GO" id="GO:0004497">
    <property type="term" value="F:monooxygenase activity"/>
    <property type="evidence" value="ECO:0007669"/>
    <property type="project" value="UniProtKB-KW"/>
</dbReference>
<comment type="cofactor">
    <cofactor evidence="1">
        <name>heme</name>
        <dbReference type="ChEBI" id="CHEBI:30413"/>
    </cofactor>
</comment>
<dbReference type="AlphaFoldDB" id="A0AA40ANB2"/>
<dbReference type="InterPro" id="IPR050121">
    <property type="entry name" value="Cytochrome_P450_monoxygenase"/>
</dbReference>
<sequence length="388" mass="44274">MTATLLEFAQPGAASAALLFLILAYPILRAIYNIYFHPLRNIPGPKLWAATRLPYIWALLRGTIVHDIQKLHRKYGPILRVGPDELTFTNPSVWNDILQAQPGKPEFLKDPTWWSRQPDQADSFITTVDPEQHARMRKALSPGFTTRGLRAQETHIQRYVNLLVKRLSDIINSSTDKCPPSGPGAEIDIGPWFNFATFDIFGDLAFGESFDCLQNSQYHPWVDILFSAAPKASSWIASARYYPWLYSLLFRGSCRDGYQMLVGWLRESDYRERRGCRSKLIPFSIGSRACIGQHLVWAEMRLILTKLLRAFDFEEVEGKRLAWESLRTFLLVEKKPVSYQYNLPCSYQDGILVLSYKIGANATCKGQQLCKLHPALLSLQLNSGEEIR</sequence>
<keyword evidence="6" id="KW-1133">Transmembrane helix</keyword>
<organism evidence="7 8">
    <name type="scientific">Apiosordaria backusii</name>
    <dbReference type="NCBI Taxonomy" id="314023"/>
    <lineage>
        <taxon>Eukaryota</taxon>
        <taxon>Fungi</taxon>
        <taxon>Dikarya</taxon>
        <taxon>Ascomycota</taxon>
        <taxon>Pezizomycotina</taxon>
        <taxon>Sordariomycetes</taxon>
        <taxon>Sordariomycetidae</taxon>
        <taxon>Sordariales</taxon>
        <taxon>Lasiosphaeriaceae</taxon>
        <taxon>Apiosordaria</taxon>
    </lineage>
</organism>
<dbReference type="InterPro" id="IPR017972">
    <property type="entry name" value="Cyt_P450_CS"/>
</dbReference>
<dbReference type="PANTHER" id="PTHR24305">
    <property type="entry name" value="CYTOCHROME P450"/>
    <property type="match status" value="1"/>
</dbReference>
<dbReference type="Proteomes" id="UP001172159">
    <property type="component" value="Unassembled WGS sequence"/>
</dbReference>
<comment type="caution">
    <text evidence="7">The sequence shown here is derived from an EMBL/GenBank/DDBJ whole genome shotgun (WGS) entry which is preliminary data.</text>
</comment>
<evidence type="ECO:0000313" key="8">
    <source>
        <dbReference type="Proteomes" id="UP001172159"/>
    </source>
</evidence>
<keyword evidence="4 5" id="KW-0408">Iron</keyword>
<gene>
    <name evidence="7" type="ORF">B0T21DRAFT_351771</name>
</gene>
<dbReference type="PANTHER" id="PTHR24305:SF199">
    <property type="entry name" value="P450, PUTATIVE (EUROFUNG)-RELATED"/>
    <property type="match status" value="1"/>
</dbReference>
<keyword evidence="6" id="KW-0472">Membrane</keyword>
<keyword evidence="3 5" id="KW-0479">Metal-binding</keyword>
<comment type="similarity">
    <text evidence="5">Belongs to the cytochrome P450 family.</text>
</comment>
<evidence type="ECO:0000256" key="2">
    <source>
        <dbReference type="ARBA" id="ARBA00022617"/>
    </source>
</evidence>
<feature type="transmembrane region" description="Helical" evidence="6">
    <location>
        <begin position="12"/>
        <end position="32"/>
    </location>
</feature>
<dbReference type="EMBL" id="JAUKTV010000013">
    <property type="protein sequence ID" value="KAK0719003.1"/>
    <property type="molecule type" value="Genomic_DNA"/>
</dbReference>
<dbReference type="SUPFAM" id="SSF48264">
    <property type="entry name" value="Cytochrome P450"/>
    <property type="match status" value="1"/>
</dbReference>
<reference evidence="7" key="1">
    <citation type="submission" date="2023-06" db="EMBL/GenBank/DDBJ databases">
        <title>Genome-scale phylogeny and comparative genomics of the fungal order Sordariales.</title>
        <authorList>
            <consortium name="Lawrence Berkeley National Laboratory"/>
            <person name="Hensen N."/>
            <person name="Bonometti L."/>
            <person name="Westerberg I."/>
            <person name="Brannstrom I.O."/>
            <person name="Guillou S."/>
            <person name="Cros-Aarteil S."/>
            <person name="Calhoun S."/>
            <person name="Haridas S."/>
            <person name="Kuo A."/>
            <person name="Mondo S."/>
            <person name="Pangilinan J."/>
            <person name="Riley R."/>
            <person name="Labutti K."/>
            <person name="Andreopoulos B."/>
            <person name="Lipzen A."/>
            <person name="Chen C."/>
            <person name="Yanf M."/>
            <person name="Daum C."/>
            <person name="Ng V."/>
            <person name="Clum A."/>
            <person name="Steindorff A."/>
            <person name="Ohm R."/>
            <person name="Martin F."/>
            <person name="Silar P."/>
            <person name="Natvig D."/>
            <person name="Lalanne C."/>
            <person name="Gautier V."/>
            <person name="Ament-Velasquez S.L."/>
            <person name="Kruys A."/>
            <person name="Hutchinson M.I."/>
            <person name="Powell A.J."/>
            <person name="Barry K."/>
            <person name="Miller A.N."/>
            <person name="Grigoriev I.V."/>
            <person name="Debuchy R."/>
            <person name="Gladieux P."/>
            <person name="Thoren M.H."/>
            <person name="Johannesson H."/>
        </authorList>
    </citation>
    <scope>NUCLEOTIDE SEQUENCE</scope>
    <source>
        <strain evidence="7">CBS 540.89</strain>
    </source>
</reference>
<dbReference type="GO" id="GO:0020037">
    <property type="term" value="F:heme binding"/>
    <property type="evidence" value="ECO:0007669"/>
    <property type="project" value="InterPro"/>
</dbReference>
<dbReference type="PROSITE" id="PS00086">
    <property type="entry name" value="CYTOCHROME_P450"/>
    <property type="match status" value="1"/>
</dbReference>
<evidence type="ECO:0000256" key="4">
    <source>
        <dbReference type="ARBA" id="ARBA00023004"/>
    </source>
</evidence>
<dbReference type="Pfam" id="PF00067">
    <property type="entry name" value="p450"/>
    <property type="match status" value="2"/>
</dbReference>